<reference evidence="3" key="1">
    <citation type="submission" date="2023-08" db="EMBL/GenBank/DDBJ databases">
        <title>A de novo genome assembly of Solanum verrucosum Schlechtendal, a Mexican diploid species geographically isolated from the other diploid A-genome species in potato relatives.</title>
        <authorList>
            <person name="Hosaka K."/>
        </authorList>
    </citation>
    <scope>NUCLEOTIDE SEQUENCE</scope>
    <source>
        <tissue evidence="3">Young leaves</tissue>
    </source>
</reference>
<dbReference type="EMBL" id="CP133612">
    <property type="protein sequence ID" value="WMV11009.1"/>
    <property type="molecule type" value="Genomic_DNA"/>
</dbReference>
<dbReference type="GO" id="GO:0009451">
    <property type="term" value="P:RNA modification"/>
    <property type="evidence" value="ECO:0007669"/>
    <property type="project" value="InterPro"/>
</dbReference>
<dbReference type="PANTHER" id="PTHR47926:SF452">
    <property type="entry name" value="PENTATRICOPEPTIDE REPEAT-CONTAINING PROTEIN"/>
    <property type="match status" value="1"/>
</dbReference>
<gene>
    <name evidence="3" type="ORF">MTR67_004394</name>
</gene>
<keyword evidence="1" id="KW-0677">Repeat</keyword>
<dbReference type="NCBIfam" id="TIGR00756">
    <property type="entry name" value="PPR"/>
    <property type="match status" value="7"/>
</dbReference>
<dbReference type="InterPro" id="IPR002885">
    <property type="entry name" value="PPR_rpt"/>
</dbReference>
<feature type="repeat" description="PPR" evidence="2">
    <location>
        <begin position="300"/>
        <end position="334"/>
    </location>
</feature>
<dbReference type="InterPro" id="IPR046960">
    <property type="entry name" value="PPR_At4g14850-like_plant"/>
</dbReference>
<accession>A0AAF0PTW1</accession>
<feature type="repeat" description="PPR" evidence="2">
    <location>
        <begin position="145"/>
        <end position="179"/>
    </location>
</feature>
<sequence length="677" mass="76664">MGSREPGDPLLDTPLPLCSIIMYIRLKWASHICFRNANSCFWIRYVGSIANSLYHWNSKITSSFKKGDVEGARKLFDEMPQRNVVTWNCMISGYVRNGMLHDAQQVFDTMPSRNVVSWTALLSGYAKNGNLQVARRMFDGMDDKNVVCWNSMISGYVSNGRIEEGRALFDAMRIKNDVSHGIMIEGYFKYGDVSEAERLFSEAPVKSVTLCNVMLTGYAEMGRTEDSYKLFMRMARCDVASWTSMITCFLRAREVEKARRLFEDMPDKDVVAWTAMIKGYCENNNVEEAGKLFAVMPQKDNIAWNSMLSGYLQHGRLQDALHLFHTMPWRNTVSWNSMLWGFIQQDDITSARELFEQMPRKDETSWNTIISGYQNEEALVLYIRMLQNNYRPDQTTFSNVVSLCGVLSLYGWGRALHASVTKSGFENNTMIISAFISMYSGCGFIHEASSLFRSMKKLDTVSWNAMIVAQACHGSAKEALDLFPCMIQAGYEPDHVTFLGVLTACAHSGLVDEGWSYFVSMEKRWSIIPKAEHYNCMVDLLGRSGMLTEAFELVKQIPLDLPAHARETLLSCCRVHENFDLSDLVEQKLLSLQPSNIGMCVLLSNMYSSRGMWKDAARVRALLKKSRFFDRCCLISLIDASPVCASMKTCNLMLDEGTPVIATLGVQLLVIAPRFGR</sequence>
<protein>
    <recommendedName>
        <fullName evidence="5">Pentatricopeptide repeat-containing protein</fullName>
    </recommendedName>
</protein>
<feature type="repeat" description="PPR" evidence="2">
    <location>
        <begin position="83"/>
        <end position="117"/>
    </location>
</feature>
<dbReference type="InterPro" id="IPR046848">
    <property type="entry name" value="E_motif"/>
</dbReference>
<name>A0AAF0PTW1_SOLVR</name>
<dbReference type="FunFam" id="1.25.40.10:FF:000090">
    <property type="entry name" value="Pentatricopeptide repeat-containing protein, chloroplastic"/>
    <property type="match status" value="1"/>
</dbReference>
<organism evidence="3 4">
    <name type="scientific">Solanum verrucosum</name>
    <dbReference type="NCBI Taxonomy" id="315347"/>
    <lineage>
        <taxon>Eukaryota</taxon>
        <taxon>Viridiplantae</taxon>
        <taxon>Streptophyta</taxon>
        <taxon>Embryophyta</taxon>
        <taxon>Tracheophyta</taxon>
        <taxon>Spermatophyta</taxon>
        <taxon>Magnoliopsida</taxon>
        <taxon>eudicotyledons</taxon>
        <taxon>Gunneridae</taxon>
        <taxon>Pentapetalae</taxon>
        <taxon>asterids</taxon>
        <taxon>lamiids</taxon>
        <taxon>Solanales</taxon>
        <taxon>Solanaceae</taxon>
        <taxon>Solanoideae</taxon>
        <taxon>Solaneae</taxon>
        <taxon>Solanum</taxon>
    </lineage>
</organism>
<evidence type="ECO:0000313" key="3">
    <source>
        <dbReference type="EMBL" id="WMV11009.1"/>
    </source>
</evidence>
<dbReference type="InterPro" id="IPR011990">
    <property type="entry name" value="TPR-like_helical_dom_sf"/>
</dbReference>
<dbReference type="AlphaFoldDB" id="A0AAF0PTW1"/>
<proteinExistence type="predicted"/>
<dbReference type="Gene3D" id="1.25.40.10">
    <property type="entry name" value="Tetratricopeptide repeat domain"/>
    <property type="match status" value="6"/>
</dbReference>
<feature type="repeat" description="PPR" evidence="2">
    <location>
        <begin position="459"/>
        <end position="493"/>
    </location>
</feature>
<evidence type="ECO:0008006" key="5">
    <source>
        <dbReference type="Google" id="ProtNLM"/>
    </source>
</evidence>
<feature type="repeat" description="PPR" evidence="2">
    <location>
        <begin position="238"/>
        <end position="272"/>
    </location>
</feature>
<dbReference type="PROSITE" id="PS51375">
    <property type="entry name" value="PPR"/>
    <property type="match status" value="6"/>
</dbReference>
<evidence type="ECO:0000256" key="2">
    <source>
        <dbReference type="PROSITE-ProRule" id="PRU00708"/>
    </source>
</evidence>
<dbReference type="Pfam" id="PF20431">
    <property type="entry name" value="E_motif"/>
    <property type="match status" value="1"/>
</dbReference>
<dbReference type="PANTHER" id="PTHR47926">
    <property type="entry name" value="PENTATRICOPEPTIDE REPEAT-CONTAINING PROTEIN"/>
    <property type="match status" value="1"/>
</dbReference>
<feature type="repeat" description="PPR" evidence="2">
    <location>
        <begin position="207"/>
        <end position="237"/>
    </location>
</feature>
<dbReference type="Pfam" id="PF13041">
    <property type="entry name" value="PPR_2"/>
    <property type="match status" value="2"/>
</dbReference>
<evidence type="ECO:0000313" key="4">
    <source>
        <dbReference type="Proteomes" id="UP001234989"/>
    </source>
</evidence>
<keyword evidence="4" id="KW-1185">Reference proteome</keyword>
<dbReference type="Pfam" id="PF01535">
    <property type="entry name" value="PPR"/>
    <property type="match status" value="10"/>
</dbReference>
<dbReference type="Proteomes" id="UP001234989">
    <property type="component" value="Chromosome 1"/>
</dbReference>
<dbReference type="GO" id="GO:0003723">
    <property type="term" value="F:RNA binding"/>
    <property type="evidence" value="ECO:0007669"/>
    <property type="project" value="InterPro"/>
</dbReference>
<evidence type="ECO:0000256" key="1">
    <source>
        <dbReference type="ARBA" id="ARBA00022737"/>
    </source>
</evidence>